<dbReference type="EMBL" id="LYPA01000071">
    <property type="protein sequence ID" value="OBR63510.1"/>
    <property type="molecule type" value="Genomic_DNA"/>
</dbReference>
<dbReference type="RefSeq" id="WP_068685904.1">
    <property type="nucleotide sequence ID" value="NZ_LYPA01000071.1"/>
</dbReference>
<evidence type="ECO:0000256" key="7">
    <source>
        <dbReference type="ARBA" id="ARBA00023264"/>
    </source>
</evidence>
<name>A0A1A5YDN7_9BACL</name>
<feature type="binding site" evidence="9">
    <location>
        <position position="200"/>
    </location>
    <ligand>
        <name>sn-glycerol 1-phosphate</name>
        <dbReference type="ChEBI" id="CHEBI:57685"/>
    </ligand>
</feature>
<dbReference type="UniPathway" id="UPA00940"/>
<comment type="caution">
    <text evidence="9">Lacks conserved residue(s) required for the propagation of feature annotation.</text>
</comment>
<comment type="cofactor">
    <cofactor evidence="9">
        <name>Mg(2+)</name>
        <dbReference type="ChEBI" id="CHEBI:18420"/>
    </cofactor>
</comment>
<dbReference type="AlphaFoldDB" id="A0A1A5YDN7"/>
<dbReference type="NCBIfam" id="NF003197">
    <property type="entry name" value="PRK04169.1-1"/>
    <property type="match status" value="1"/>
</dbReference>
<keyword evidence="3 9" id="KW-0479">Metal-binding</keyword>
<keyword evidence="11" id="KW-1185">Reference proteome</keyword>
<proteinExistence type="inferred from homology"/>
<dbReference type="GO" id="GO:0120536">
    <property type="term" value="F:heptaprenylglyceryl phosphate synthase activity"/>
    <property type="evidence" value="ECO:0007669"/>
    <property type="project" value="UniProtKB-ARBA"/>
</dbReference>
<evidence type="ECO:0000256" key="4">
    <source>
        <dbReference type="ARBA" id="ARBA00022842"/>
    </source>
</evidence>
<organism evidence="10 11">
    <name type="scientific">Paenibacillus oryzae</name>
    <dbReference type="NCBI Taxonomy" id="1844972"/>
    <lineage>
        <taxon>Bacteria</taxon>
        <taxon>Bacillati</taxon>
        <taxon>Bacillota</taxon>
        <taxon>Bacilli</taxon>
        <taxon>Bacillales</taxon>
        <taxon>Paenibacillaceae</taxon>
        <taxon>Paenibacillus</taxon>
    </lineage>
</organism>
<protein>
    <recommendedName>
        <fullName evidence="9">Heptaprenylglyceryl phosphate synthase</fullName>
        <shortName evidence="9">HepGP synthase</shortName>
        <ecNumber evidence="9">2.5.1.n9</ecNumber>
    </recommendedName>
    <alternativeName>
        <fullName evidence="9">Glycerol-1-phosphate heptaprenyltransferase</fullName>
    </alternativeName>
</protein>
<feature type="binding site" evidence="9">
    <location>
        <position position="51"/>
    </location>
    <ligand>
        <name>Mg(2+)</name>
        <dbReference type="ChEBI" id="CHEBI:18420"/>
    </ligand>
</feature>
<comment type="catalytic activity">
    <reaction evidence="8 9">
        <text>sn-glycerol 1-phosphate + all-trans-heptaprenyl diphosphate = 3-heptaprenyl-sn-glycero-1-phosphate + diphosphate</text>
        <dbReference type="Rhea" id="RHEA:33495"/>
        <dbReference type="ChEBI" id="CHEBI:33019"/>
        <dbReference type="ChEBI" id="CHEBI:57685"/>
        <dbReference type="ChEBI" id="CHEBI:58206"/>
        <dbReference type="ChEBI" id="CHEBI:64781"/>
        <dbReference type="EC" id="2.5.1.n9"/>
    </reaction>
</comment>
<keyword evidence="4 9" id="KW-0460">Magnesium</keyword>
<dbReference type="EC" id="2.5.1.n9" evidence="9"/>
<dbReference type="Proteomes" id="UP000092024">
    <property type="component" value="Unassembled WGS sequence"/>
</dbReference>
<dbReference type="GO" id="GO:0000287">
    <property type="term" value="F:magnesium ion binding"/>
    <property type="evidence" value="ECO:0007669"/>
    <property type="project" value="UniProtKB-UniRule"/>
</dbReference>
<feature type="binding site" evidence="9">
    <location>
        <position position="25"/>
    </location>
    <ligand>
        <name>Mg(2+)</name>
        <dbReference type="ChEBI" id="CHEBI:18420"/>
    </ligand>
</feature>
<dbReference type="STRING" id="1844972.A7K91_06025"/>
<dbReference type="PANTHER" id="PTHR40029">
    <property type="match status" value="1"/>
</dbReference>
<keyword evidence="1 9" id="KW-0444">Lipid biosynthesis</keyword>
<dbReference type="OrthoDB" id="2381757at2"/>
<evidence type="ECO:0000256" key="3">
    <source>
        <dbReference type="ARBA" id="ARBA00022723"/>
    </source>
</evidence>
<accession>A0A1A5YDN7</accession>
<keyword evidence="7 9" id="KW-1208">Phospholipid metabolism</keyword>
<evidence type="ECO:0000256" key="5">
    <source>
        <dbReference type="ARBA" id="ARBA00023098"/>
    </source>
</evidence>
<comment type="function">
    <text evidence="9">Prenyltransferase that catalyzes in vivo the transfer of the heptaprenyl moiety of heptaprenyl pyrophosphate (HepPP; 35 carbon atoms) to the C3 hydroxyl of sn-glycerol-1-phosphate (G1P), producing heptaprenylglyceryl phosphate (HepGP). This reaction is an ether-bond-formation step in the biosynthesis of archaea-type G1P-based membrane lipids found in Bacillales.</text>
</comment>
<dbReference type="Pfam" id="PF01884">
    <property type="entry name" value="PcrB"/>
    <property type="match status" value="1"/>
</dbReference>
<dbReference type="Gene3D" id="3.20.20.390">
    <property type="entry name" value="FMN-linked oxidoreductases"/>
    <property type="match status" value="1"/>
</dbReference>
<dbReference type="GO" id="GO:0046474">
    <property type="term" value="P:glycerophospholipid biosynthetic process"/>
    <property type="evidence" value="ECO:0007669"/>
    <property type="project" value="UniProtKB-UniRule"/>
</dbReference>
<sequence>MGEQSLLAGTKGAWFGHWRHVFKLDPDKDISDHELEALCLSGTDAILLGGSSGVTFGNTIELMSRVRRYEVDCALEVSTLDGAVPGFDGYFIPVVLNTDKPEWIIGNQLRGLQEYGAFIPWETTAGQGYIILNEASTAARLTSANANMDEAQVIAHVAMADKLLRLPVIYMEYSGRFGDMDLLKRVRPLVSQARLFYGGGIDNAEKAALAARYAHTVVVGNVVYSDLEAALSTVPAVKQG</sequence>
<evidence type="ECO:0000313" key="10">
    <source>
        <dbReference type="EMBL" id="OBR63510.1"/>
    </source>
</evidence>
<comment type="caution">
    <text evidence="10">The sequence shown here is derived from an EMBL/GenBank/DDBJ whole genome shotgun (WGS) entry which is preliminary data.</text>
</comment>
<dbReference type="SUPFAM" id="SSF51395">
    <property type="entry name" value="FMN-linked oxidoreductases"/>
    <property type="match status" value="1"/>
</dbReference>
<evidence type="ECO:0000256" key="2">
    <source>
        <dbReference type="ARBA" id="ARBA00022679"/>
    </source>
</evidence>
<dbReference type="NCBIfam" id="TIGR01768">
    <property type="entry name" value="GGGP-family"/>
    <property type="match status" value="1"/>
</dbReference>
<evidence type="ECO:0000313" key="11">
    <source>
        <dbReference type="Proteomes" id="UP000092024"/>
    </source>
</evidence>
<dbReference type="InterPro" id="IPR039074">
    <property type="entry name" value="GGGP/HepGP_synthase_I"/>
</dbReference>
<gene>
    <name evidence="9" type="primary">pcrB</name>
    <name evidence="10" type="ORF">A7K91_06025</name>
</gene>
<comment type="similarity">
    <text evidence="9">Belongs to the GGGP/HepGP synthase family. Group I subfamily.</text>
</comment>
<dbReference type="InterPro" id="IPR008205">
    <property type="entry name" value="GGGP_HepGP_synthase"/>
</dbReference>
<dbReference type="InterPro" id="IPR038597">
    <property type="entry name" value="GGGP/HepGP_synthase_sf"/>
</dbReference>
<reference evidence="10 11" key="1">
    <citation type="submission" date="2016-05" db="EMBL/GenBank/DDBJ databases">
        <title>Paenibacillus oryzae. sp. nov., isolated from the rice root.</title>
        <authorList>
            <person name="Zhang J."/>
            <person name="Zhang X."/>
        </authorList>
    </citation>
    <scope>NUCLEOTIDE SEQUENCE [LARGE SCALE GENOMIC DNA]</scope>
    <source>
        <strain evidence="10 11">1DrF-4</strain>
    </source>
</reference>
<evidence type="ECO:0000256" key="6">
    <source>
        <dbReference type="ARBA" id="ARBA00023209"/>
    </source>
</evidence>
<keyword evidence="5 9" id="KW-0443">Lipid metabolism</keyword>
<evidence type="ECO:0000256" key="9">
    <source>
        <dbReference type="HAMAP-Rule" id="MF_00112"/>
    </source>
</evidence>
<dbReference type="HAMAP" id="MF_00112">
    <property type="entry name" value="GGGP_HepGP_synthase"/>
    <property type="match status" value="1"/>
</dbReference>
<dbReference type="CDD" id="cd02812">
    <property type="entry name" value="PcrB_like"/>
    <property type="match status" value="1"/>
</dbReference>
<keyword evidence="6 9" id="KW-0594">Phospholipid biosynthesis</keyword>
<dbReference type="PANTHER" id="PTHR40029:SF2">
    <property type="entry name" value="HEPTAPRENYLGLYCERYL PHOSPHATE SYNTHASE"/>
    <property type="match status" value="1"/>
</dbReference>
<feature type="binding site" evidence="9">
    <location>
        <begin position="220"/>
        <end position="221"/>
    </location>
    <ligand>
        <name>sn-glycerol 1-phosphate</name>
        <dbReference type="ChEBI" id="CHEBI:57685"/>
    </ligand>
</feature>
<dbReference type="NCBIfam" id="NF003199">
    <property type="entry name" value="PRK04169.1-3"/>
    <property type="match status" value="1"/>
</dbReference>
<evidence type="ECO:0000256" key="1">
    <source>
        <dbReference type="ARBA" id="ARBA00022516"/>
    </source>
</evidence>
<feature type="binding site" evidence="9">
    <location>
        <position position="23"/>
    </location>
    <ligand>
        <name>sn-glycerol 1-phosphate</name>
        <dbReference type="ChEBI" id="CHEBI:57685"/>
    </ligand>
</feature>
<comment type="pathway">
    <text evidence="9">Membrane lipid metabolism; glycerophospholipid metabolism.</text>
</comment>
<evidence type="ECO:0000256" key="8">
    <source>
        <dbReference type="ARBA" id="ARBA00048318"/>
    </source>
</evidence>
<keyword evidence="2 9" id="KW-0808">Transferase</keyword>
<comment type="subunit">
    <text evidence="9">Homodimer.</text>
</comment>
<feature type="binding site" evidence="9">
    <location>
        <begin position="170"/>
        <end position="175"/>
    </location>
    <ligand>
        <name>sn-glycerol 1-phosphate</name>
        <dbReference type="ChEBI" id="CHEBI:57685"/>
    </ligand>
</feature>